<proteinExistence type="predicted"/>
<feature type="chain" id="PRO_5034961784" description="LysM domain-containing protein" evidence="2">
    <location>
        <begin position="17"/>
        <end position="172"/>
    </location>
</feature>
<dbReference type="EMBL" id="WNWS01000449">
    <property type="protein sequence ID" value="KAE9967562.1"/>
    <property type="molecule type" value="Genomic_DNA"/>
</dbReference>
<evidence type="ECO:0000313" key="4">
    <source>
        <dbReference type="Proteomes" id="UP000447873"/>
    </source>
</evidence>
<reference evidence="3 4" key="1">
    <citation type="submission" date="2018-12" db="EMBL/GenBank/DDBJ databases">
        <title>Venturia inaequalis Genome Resource.</title>
        <authorList>
            <person name="Lichtner F.J."/>
        </authorList>
    </citation>
    <scope>NUCLEOTIDE SEQUENCE [LARGE SCALE GENOMIC DNA]</scope>
    <source>
        <strain evidence="3 4">120213</strain>
    </source>
</reference>
<dbReference type="OrthoDB" id="2281372at2759"/>
<gene>
    <name evidence="3" type="ORF">EG328_008093</name>
</gene>
<dbReference type="Gene3D" id="3.10.350.10">
    <property type="entry name" value="LysM domain"/>
    <property type="match status" value="2"/>
</dbReference>
<feature type="signal peptide" evidence="2">
    <location>
        <begin position="1"/>
        <end position="16"/>
    </location>
</feature>
<dbReference type="InterPro" id="IPR052210">
    <property type="entry name" value="LysM1-like"/>
</dbReference>
<name>A0A8H3UBR2_VENIN</name>
<dbReference type="PANTHER" id="PTHR34997:SF2">
    <property type="entry name" value="LYSM DOMAIN-CONTAINING PROTEIN-RELATED"/>
    <property type="match status" value="1"/>
</dbReference>
<evidence type="ECO:0000313" key="3">
    <source>
        <dbReference type="EMBL" id="KAE9967562.1"/>
    </source>
</evidence>
<evidence type="ECO:0000256" key="1">
    <source>
        <dbReference type="ARBA" id="ARBA00022729"/>
    </source>
</evidence>
<evidence type="ECO:0008006" key="5">
    <source>
        <dbReference type="Google" id="ProtNLM"/>
    </source>
</evidence>
<dbReference type="GO" id="GO:0008061">
    <property type="term" value="F:chitin binding"/>
    <property type="evidence" value="ECO:0007669"/>
    <property type="project" value="InterPro"/>
</dbReference>
<dbReference type="Proteomes" id="UP000447873">
    <property type="component" value="Unassembled WGS sequence"/>
</dbReference>
<sequence length="172" mass="18807">MRNFGLLAVLPALVSSAALQSRQYDNGLAKDTIQGCDVQAYADEIHSCATLGSLYNTTLAQFITYNPSVGLDCANIKKDQAYCVHVQVEPTTLLKPLPQATKKAPGTNYGGSPTCDMWQKVFPGDEVNKKETCRHLEKIWGIDDATLKKYNTDLAADCANIEVDSYLCVRIA</sequence>
<dbReference type="PANTHER" id="PTHR34997">
    <property type="entry name" value="AM15"/>
    <property type="match status" value="1"/>
</dbReference>
<evidence type="ECO:0000256" key="2">
    <source>
        <dbReference type="SAM" id="SignalP"/>
    </source>
</evidence>
<dbReference type="InterPro" id="IPR036779">
    <property type="entry name" value="LysM_dom_sf"/>
</dbReference>
<organism evidence="3 4">
    <name type="scientific">Venturia inaequalis</name>
    <name type="common">Apple scab fungus</name>
    <dbReference type="NCBI Taxonomy" id="5025"/>
    <lineage>
        <taxon>Eukaryota</taxon>
        <taxon>Fungi</taxon>
        <taxon>Dikarya</taxon>
        <taxon>Ascomycota</taxon>
        <taxon>Pezizomycotina</taxon>
        <taxon>Dothideomycetes</taxon>
        <taxon>Pleosporomycetidae</taxon>
        <taxon>Venturiales</taxon>
        <taxon>Venturiaceae</taxon>
        <taxon>Venturia</taxon>
    </lineage>
</organism>
<keyword evidence="1 2" id="KW-0732">Signal</keyword>
<accession>A0A8H3UBR2</accession>
<protein>
    <recommendedName>
        <fullName evidence="5">LysM domain-containing protein</fullName>
    </recommendedName>
</protein>
<dbReference type="AlphaFoldDB" id="A0A8H3UBR2"/>
<comment type="caution">
    <text evidence="3">The sequence shown here is derived from an EMBL/GenBank/DDBJ whole genome shotgun (WGS) entry which is preliminary data.</text>
</comment>